<keyword evidence="1" id="KW-0472">Membrane</keyword>
<comment type="caution">
    <text evidence="2">The sequence shown here is derived from an EMBL/GenBank/DDBJ whole genome shotgun (WGS) entry which is preliminary data.</text>
</comment>
<dbReference type="EMBL" id="LAZR01038466">
    <property type="protein sequence ID" value="KKL19501.1"/>
    <property type="molecule type" value="Genomic_DNA"/>
</dbReference>
<organism evidence="2">
    <name type="scientific">marine sediment metagenome</name>
    <dbReference type="NCBI Taxonomy" id="412755"/>
    <lineage>
        <taxon>unclassified sequences</taxon>
        <taxon>metagenomes</taxon>
        <taxon>ecological metagenomes</taxon>
    </lineage>
</organism>
<dbReference type="AlphaFoldDB" id="A0A0F9DPC3"/>
<keyword evidence="1" id="KW-1133">Transmembrane helix</keyword>
<evidence type="ECO:0000313" key="2">
    <source>
        <dbReference type="EMBL" id="KKL19501.1"/>
    </source>
</evidence>
<accession>A0A0F9DPC3</accession>
<protein>
    <submittedName>
        <fullName evidence="2">Uncharacterized protein</fullName>
    </submittedName>
</protein>
<proteinExistence type="predicted"/>
<keyword evidence="1" id="KW-0812">Transmembrane</keyword>
<gene>
    <name evidence="2" type="ORF">LCGC14_2464830</name>
</gene>
<evidence type="ECO:0000256" key="1">
    <source>
        <dbReference type="SAM" id="Phobius"/>
    </source>
</evidence>
<name>A0A0F9DPC3_9ZZZZ</name>
<reference evidence="2" key="1">
    <citation type="journal article" date="2015" name="Nature">
        <title>Complex archaea that bridge the gap between prokaryotes and eukaryotes.</title>
        <authorList>
            <person name="Spang A."/>
            <person name="Saw J.H."/>
            <person name="Jorgensen S.L."/>
            <person name="Zaremba-Niedzwiedzka K."/>
            <person name="Martijn J."/>
            <person name="Lind A.E."/>
            <person name="van Eijk R."/>
            <person name="Schleper C."/>
            <person name="Guy L."/>
            <person name="Ettema T.J."/>
        </authorList>
    </citation>
    <scope>NUCLEOTIDE SEQUENCE</scope>
</reference>
<feature type="transmembrane region" description="Helical" evidence="1">
    <location>
        <begin position="20"/>
        <end position="41"/>
    </location>
</feature>
<sequence>MPTIIQEGATALPLFQLFPVLAIVVQGKLAVWLINMSLLVLSNIKPVVFQPALTKITDHERKNE</sequence>